<reference evidence="14 15" key="1">
    <citation type="submission" date="2020-04" db="EMBL/GenBank/DDBJ databases">
        <title>Usitatibacter rugosus gen. nov., sp. nov. and Usitatibacter palustris sp. nov., novel members of Usitatibacteraceae fam. nov. within the order Nitrosomonadales isolated from soil.</title>
        <authorList>
            <person name="Huber K.J."/>
            <person name="Neumann-Schaal M."/>
            <person name="Geppert A."/>
            <person name="Luckner M."/>
            <person name="Wanner G."/>
            <person name="Overmann J."/>
        </authorList>
    </citation>
    <scope>NUCLEOTIDE SEQUENCE [LARGE SCALE GENOMIC DNA]</scope>
    <source>
        <strain evidence="14 15">Swamp67</strain>
    </source>
</reference>
<name>A0A6M4H416_9PROT</name>
<evidence type="ECO:0000256" key="10">
    <source>
        <dbReference type="ARBA" id="ARBA00023049"/>
    </source>
</evidence>
<keyword evidence="10" id="KW-0482">Metalloprotease</keyword>
<keyword evidence="5 12" id="KW-0812">Transmembrane</keyword>
<dbReference type="GO" id="GO:0005886">
    <property type="term" value="C:plasma membrane"/>
    <property type="evidence" value="ECO:0007669"/>
    <property type="project" value="UniProtKB-SubCell"/>
</dbReference>
<evidence type="ECO:0000256" key="2">
    <source>
        <dbReference type="ARBA" id="ARBA00004651"/>
    </source>
</evidence>
<dbReference type="EC" id="3.4.24.-" evidence="14"/>
<evidence type="ECO:0000256" key="12">
    <source>
        <dbReference type="SAM" id="Phobius"/>
    </source>
</evidence>
<evidence type="ECO:0000256" key="6">
    <source>
        <dbReference type="ARBA" id="ARBA00022723"/>
    </source>
</evidence>
<keyword evidence="3" id="KW-1003">Cell membrane</keyword>
<dbReference type="Gene3D" id="3.30.2010.10">
    <property type="entry name" value="Metalloproteases ('zincins'), catalytic domain"/>
    <property type="match status" value="1"/>
</dbReference>
<dbReference type="KEGG" id="upl:DSM104440_00868"/>
<dbReference type="Pfam" id="PF01435">
    <property type="entry name" value="Peptidase_M48"/>
    <property type="match status" value="1"/>
</dbReference>
<evidence type="ECO:0000256" key="4">
    <source>
        <dbReference type="ARBA" id="ARBA00022670"/>
    </source>
</evidence>
<comment type="cofactor">
    <cofactor evidence="1">
        <name>Zn(2+)</name>
        <dbReference type="ChEBI" id="CHEBI:29105"/>
    </cofactor>
</comment>
<dbReference type="InParanoid" id="A0A6M4H416"/>
<sequence>MVRVAKLVALVVAIPIAGYLIGTYAQRSAEKRFQVALEKVTIPAVRAKLPDTFAEYCGAAAFDIDRKVSDDCGSRPHIARLKVLSFSALLAGLLLLGAIALAARAAANDRNLLLRLFAPGIRIVLYALFGLILVQGFIASYGFMVLESALIGRVHIFVVLAIGLGALLGSFTMLRAGLSISKRATSTVIGEAVHRKDQPLVWKFVDRLAERLKATPPKNIVVGLDPTFYVTSADVIVRPKGFPHQQSTMYLSLPLMRILTLPELTAVIGHELGHFRGEDTKFSLGFYPVYAGTGRALAALESHSFEGGWQSLALWPGVAVLGFFYEAFAQAESAIGRDRELEADKCGASVANAEAIATSLLKVGAYAPAWGDVQQTIAESIQGKGMCPPNASLAFVQKALSGPVPKVDDVAMEDAIAHPTDSHPPTIDRIRALKVDLTAIRAKALVVDPAASSVKLFVGADQIEERLTEIERQMIADYLQNGGYDEDE</sequence>
<dbReference type="InterPro" id="IPR001915">
    <property type="entry name" value="Peptidase_M48"/>
</dbReference>
<keyword evidence="6" id="KW-0479">Metal-binding</keyword>
<keyword evidence="11 12" id="KW-0472">Membrane</keyword>
<dbReference type="GO" id="GO:0004222">
    <property type="term" value="F:metalloendopeptidase activity"/>
    <property type="evidence" value="ECO:0007669"/>
    <property type="project" value="InterPro"/>
</dbReference>
<dbReference type="EMBL" id="CP053073">
    <property type="protein sequence ID" value="QJR14075.1"/>
    <property type="molecule type" value="Genomic_DNA"/>
</dbReference>
<feature type="transmembrane region" description="Helical" evidence="12">
    <location>
        <begin position="7"/>
        <end position="25"/>
    </location>
</feature>
<keyword evidence="8" id="KW-0862">Zinc</keyword>
<evidence type="ECO:0000256" key="1">
    <source>
        <dbReference type="ARBA" id="ARBA00001947"/>
    </source>
</evidence>
<evidence type="ECO:0000256" key="9">
    <source>
        <dbReference type="ARBA" id="ARBA00022989"/>
    </source>
</evidence>
<keyword evidence="4 14" id="KW-0645">Protease</keyword>
<feature type="domain" description="Peptidase M48" evidence="13">
    <location>
        <begin position="241"/>
        <end position="434"/>
    </location>
</feature>
<evidence type="ECO:0000256" key="5">
    <source>
        <dbReference type="ARBA" id="ARBA00022692"/>
    </source>
</evidence>
<dbReference type="RefSeq" id="WP_171160863.1">
    <property type="nucleotide sequence ID" value="NZ_CP053073.1"/>
</dbReference>
<evidence type="ECO:0000259" key="13">
    <source>
        <dbReference type="Pfam" id="PF01435"/>
    </source>
</evidence>
<proteinExistence type="predicted"/>
<feature type="transmembrane region" description="Helical" evidence="12">
    <location>
        <begin position="123"/>
        <end position="144"/>
    </location>
</feature>
<evidence type="ECO:0000256" key="7">
    <source>
        <dbReference type="ARBA" id="ARBA00022801"/>
    </source>
</evidence>
<dbReference type="GO" id="GO:0006508">
    <property type="term" value="P:proteolysis"/>
    <property type="evidence" value="ECO:0007669"/>
    <property type="project" value="UniProtKB-KW"/>
</dbReference>
<dbReference type="GO" id="GO:0046872">
    <property type="term" value="F:metal ion binding"/>
    <property type="evidence" value="ECO:0007669"/>
    <property type="project" value="UniProtKB-KW"/>
</dbReference>
<keyword evidence="9 12" id="KW-1133">Transmembrane helix</keyword>
<accession>A0A6M4H416</accession>
<feature type="transmembrane region" description="Helical" evidence="12">
    <location>
        <begin position="83"/>
        <end position="103"/>
    </location>
</feature>
<gene>
    <name evidence="14" type="primary">htpX_1</name>
    <name evidence="14" type="ORF">DSM104440_00868</name>
</gene>
<organism evidence="14 15">
    <name type="scientific">Usitatibacter palustris</name>
    <dbReference type="NCBI Taxonomy" id="2732487"/>
    <lineage>
        <taxon>Bacteria</taxon>
        <taxon>Pseudomonadati</taxon>
        <taxon>Pseudomonadota</taxon>
        <taxon>Betaproteobacteria</taxon>
        <taxon>Nitrosomonadales</taxon>
        <taxon>Usitatibacteraceae</taxon>
        <taxon>Usitatibacter</taxon>
    </lineage>
</organism>
<dbReference type="Proteomes" id="UP000503096">
    <property type="component" value="Chromosome"/>
</dbReference>
<evidence type="ECO:0000313" key="14">
    <source>
        <dbReference type="EMBL" id="QJR14075.1"/>
    </source>
</evidence>
<dbReference type="AlphaFoldDB" id="A0A6M4H416"/>
<evidence type="ECO:0000313" key="15">
    <source>
        <dbReference type="Proteomes" id="UP000503096"/>
    </source>
</evidence>
<evidence type="ECO:0000256" key="8">
    <source>
        <dbReference type="ARBA" id="ARBA00022833"/>
    </source>
</evidence>
<dbReference type="CDD" id="cd07328">
    <property type="entry name" value="M48_Ste24p_like"/>
    <property type="match status" value="1"/>
</dbReference>
<keyword evidence="15" id="KW-1185">Reference proteome</keyword>
<comment type="subcellular location">
    <subcellularLocation>
        <location evidence="2">Cell membrane</location>
        <topology evidence="2">Multi-pass membrane protein</topology>
    </subcellularLocation>
</comment>
<evidence type="ECO:0000256" key="3">
    <source>
        <dbReference type="ARBA" id="ARBA00022475"/>
    </source>
</evidence>
<evidence type="ECO:0000256" key="11">
    <source>
        <dbReference type="ARBA" id="ARBA00023136"/>
    </source>
</evidence>
<feature type="transmembrane region" description="Helical" evidence="12">
    <location>
        <begin position="150"/>
        <end position="174"/>
    </location>
</feature>
<protein>
    <submittedName>
        <fullName evidence="14">Protease HtpX</fullName>
        <ecNumber evidence="14">3.4.24.-</ecNumber>
    </submittedName>
</protein>
<dbReference type="InterPro" id="IPR050083">
    <property type="entry name" value="HtpX_protease"/>
</dbReference>
<dbReference type="PANTHER" id="PTHR43221:SF1">
    <property type="entry name" value="PROTEASE HTPX"/>
    <property type="match status" value="1"/>
</dbReference>
<keyword evidence="7 14" id="KW-0378">Hydrolase</keyword>
<dbReference type="PANTHER" id="PTHR43221">
    <property type="entry name" value="PROTEASE HTPX"/>
    <property type="match status" value="1"/>
</dbReference>